<dbReference type="EMBL" id="JASNQZ010000018">
    <property type="protein sequence ID" value="KAL0945442.1"/>
    <property type="molecule type" value="Genomic_DNA"/>
</dbReference>
<protein>
    <submittedName>
        <fullName evidence="2">Uncharacterized protein</fullName>
    </submittedName>
</protein>
<dbReference type="PANTHER" id="PTHR35043">
    <property type="entry name" value="TRANSCRIPTION FACTOR DOMAIN-CONTAINING PROTEIN"/>
    <property type="match status" value="1"/>
</dbReference>
<gene>
    <name evidence="2" type="ORF">HGRIS_000932</name>
</gene>
<dbReference type="Proteomes" id="UP001556367">
    <property type="component" value="Unassembled WGS sequence"/>
</dbReference>
<name>A0ABR3IQ75_9AGAR</name>
<dbReference type="PANTHER" id="PTHR35043:SF7">
    <property type="entry name" value="TRANSCRIPTION FACTOR DOMAIN-CONTAINING PROTEIN"/>
    <property type="match status" value="1"/>
</dbReference>
<proteinExistence type="predicted"/>
<evidence type="ECO:0000313" key="3">
    <source>
        <dbReference type="Proteomes" id="UP001556367"/>
    </source>
</evidence>
<feature type="region of interest" description="Disordered" evidence="1">
    <location>
        <begin position="38"/>
        <end position="73"/>
    </location>
</feature>
<reference evidence="3" key="1">
    <citation type="submission" date="2024-06" db="EMBL/GenBank/DDBJ databases">
        <title>Multi-omics analyses provide insights into the biosynthesis of the anticancer antibiotic pleurotin in Hohenbuehelia grisea.</title>
        <authorList>
            <person name="Weaver J.A."/>
            <person name="Alberti F."/>
        </authorList>
    </citation>
    <scope>NUCLEOTIDE SEQUENCE [LARGE SCALE GENOMIC DNA]</scope>
    <source>
        <strain evidence="3">T-177</strain>
    </source>
</reference>
<keyword evidence="3" id="KW-1185">Reference proteome</keyword>
<feature type="compositionally biased region" description="Basic and acidic residues" evidence="1">
    <location>
        <begin position="50"/>
        <end position="61"/>
    </location>
</feature>
<sequence length="125" mass="14050">MIVGQAISARYLARKHKDLGWTMAHGFLVVMEGILTPSPRRESSLPTTHDTSETPNERQTHSAEWLSTAPDTEKAQLQDELALLVYSSAGSYDVHEIRIEEIEDKSKSDALAKTLLCLQILWFIL</sequence>
<evidence type="ECO:0000256" key="1">
    <source>
        <dbReference type="SAM" id="MobiDB-lite"/>
    </source>
</evidence>
<accession>A0ABR3IQ75</accession>
<comment type="caution">
    <text evidence="2">The sequence shown here is derived from an EMBL/GenBank/DDBJ whole genome shotgun (WGS) entry which is preliminary data.</text>
</comment>
<organism evidence="2 3">
    <name type="scientific">Hohenbuehelia grisea</name>
    <dbReference type="NCBI Taxonomy" id="104357"/>
    <lineage>
        <taxon>Eukaryota</taxon>
        <taxon>Fungi</taxon>
        <taxon>Dikarya</taxon>
        <taxon>Basidiomycota</taxon>
        <taxon>Agaricomycotina</taxon>
        <taxon>Agaricomycetes</taxon>
        <taxon>Agaricomycetidae</taxon>
        <taxon>Agaricales</taxon>
        <taxon>Pleurotineae</taxon>
        <taxon>Pleurotaceae</taxon>
        <taxon>Hohenbuehelia</taxon>
    </lineage>
</organism>
<evidence type="ECO:0000313" key="2">
    <source>
        <dbReference type="EMBL" id="KAL0945442.1"/>
    </source>
</evidence>